<dbReference type="InterPro" id="IPR009057">
    <property type="entry name" value="Homeodomain-like_sf"/>
</dbReference>
<dbReference type="Gene3D" id="1.10.357.10">
    <property type="entry name" value="Tetracycline Repressor, domain 2"/>
    <property type="match status" value="1"/>
</dbReference>
<gene>
    <name evidence="6" type="ORF">FQU76_11755</name>
</gene>
<keyword evidence="7" id="KW-1185">Reference proteome</keyword>
<dbReference type="AlphaFoldDB" id="A0A5B8IET2"/>
<name>A0A5B8IET2_9ACTN</name>
<accession>A0A5B8IET2</accession>
<evidence type="ECO:0000256" key="2">
    <source>
        <dbReference type="ARBA" id="ARBA00023125"/>
    </source>
</evidence>
<dbReference type="PROSITE" id="PS50977">
    <property type="entry name" value="HTH_TETR_2"/>
    <property type="match status" value="1"/>
</dbReference>
<evidence type="ECO:0000313" key="7">
    <source>
        <dbReference type="Proteomes" id="UP000320580"/>
    </source>
</evidence>
<organism evidence="6 7">
    <name type="scientific">Streptomyces qinzhouensis</name>
    <dbReference type="NCBI Taxonomy" id="2599401"/>
    <lineage>
        <taxon>Bacteria</taxon>
        <taxon>Bacillati</taxon>
        <taxon>Actinomycetota</taxon>
        <taxon>Actinomycetes</taxon>
        <taxon>Kitasatosporales</taxon>
        <taxon>Streptomycetaceae</taxon>
        <taxon>Streptomyces</taxon>
    </lineage>
</organism>
<dbReference type="InterPro" id="IPR049484">
    <property type="entry name" value="Rv0078-like_C"/>
</dbReference>
<dbReference type="InterPro" id="IPR036271">
    <property type="entry name" value="Tet_transcr_reg_TetR-rel_C_sf"/>
</dbReference>
<dbReference type="KEGG" id="sqz:FQU76_11755"/>
<evidence type="ECO:0000256" key="1">
    <source>
        <dbReference type="ARBA" id="ARBA00023015"/>
    </source>
</evidence>
<dbReference type="GO" id="GO:0003700">
    <property type="term" value="F:DNA-binding transcription factor activity"/>
    <property type="evidence" value="ECO:0007669"/>
    <property type="project" value="TreeGrafter"/>
</dbReference>
<evidence type="ECO:0000256" key="3">
    <source>
        <dbReference type="ARBA" id="ARBA00023163"/>
    </source>
</evidence>
<dbReference type="Pfam" id="PF21351">
    <property type="entry name" value="TetR_C_41"/>
    <property type="match status" value="1"/>
</dbReference>
<feature type="DNA-binding region" description="H-T-H motif" evidence="4">
    <location>
        <begin position="36"/>
        <end position="55"/>
    </location>
</feature>
<reference evidence="6 7" key="1">
    <citation type="submission" date="2019-07" db="EMBL/GenBank/DDBJ databases">
        <authorList>
            <person name="Zhu P."/>
        </authorList>
    </citation>
    <scope>NUCLEOTIDE SEQUENCE [LARGE SCALE GENOMIC DNA]</scope>
    <source>
        <strain evidence="6 7">SSL-25</strain>
    </source>
</reference>
<evidence type="ECO:0000313" key="6">
    <source>
        <dbReference type="EMBL" id="QDY77078.1"/>
    </source>
</evidence>
<keyword evidence="3" id="KW-0804">Transcription</keyword>
<evidence type="ECO:0000256" key="4">
    <source>
        <dbReference type="PROSITE-ProRule" id="PRU00335"/>
    </source>
</evidence>
<keyword evidence="2 4" id="KW-0238">DNA-binding</keyword>
<dbReference type="EMBL" id="CP042266">
    <property type="protein sequence ID" value="QDY77078.1"/>
    <property type="molecule type" value="Genomic_DNA"/>
</dbReference>
<dbReference type="Proteomes" id="UP000320580">
    <property type="component" value="Chromosome"/>
</dbReference>
<dbReference type="OrthoDB" id="9805134at2"/>
<protein>
    <submittedName>
        <fullName evidence="6">TetR/AcrR family transcriptional regulator</fullName>
    </submittedName>
</protein>
<dbReference type="Pfam" id="PF00440">
    <property type="entry name" value="TetR_N"/>
    <property type="match status" value="1"/>
</dbReference>
<keyword evidence="1" id="KW-0805">Transcription regulation</keyword>
<dbReference type="PRINTS" id="PR00455">
    <property type="entry name" value="HTHTETR"/>
</dbReference>
<dbReference type="SUPFAM" id="SSF46689">
    <property type="entry name" value="Homeodomain-like"/>
    <property type="match status" value="1"/>
</dbReference>
<sequence length="213" mass="22726">METTGTKHTQRSRATRAALIAAARTLFAERGYAGVGTEEIVRAAGVTRGALYHQFRDKTDLFDATVRTVEAELTERIADRLMTTATDPVRALKAGARAFLDAFAEPEVERILLLDAPGVLGWQRWREIGQEYGLGVITTALEAAMSAGALPARPVPPLAHILLGALDEAALMVAHADDPEATREEMAEALEHLLDGLLVGTPARRPPTGAPGG</sequence>
<dbReference type="InterPro" id="IPR001647">
    <property type="entry name" value="HTH_TetR"/>
</dbReference>
<dbReference type="PANTHER" id="PTHR30055:SF234">
    <property type="entry name" value="HTH-TYPE TRANSCRIPTIONAL REGULATOR BETI"/>
    <property type="match status" value="1"/>
</dbReference>
<evidence type="ECO:0000259" key="5">
    <source>
        <dbReference type="PROSITE" id="PS50977"/>
    </source>
</evidence>
<dbReference type="SUPFAM" id="SSF48498">
    <property type="entry name" value="Tetracyclin repressor-like, C-terminal domain"/>
    <property type="match status" value="1"/>
</dbReference>
<dbReference type="RefSeq" id="WP_146480364.1">
    <property type="nucleotide sequence ID" value="NZ_CP042266.1"/>
</dbReference>
<proteinExistence type="predicted"/>
<feature type="domain" description="HTH tetR-type" evidence="5">
    <location>
        <begin position="13"/>
        <end position="73"/>
    </location>
</feature>
<dbReference type="PANTHER" id="PTHR30055">
    <property type="entry name" value="HTH-TYPE TRANSCRIPTIONAL REGULATOR RUTR"/>
    <property type="match status" value="1"/>
</dbReference>
<dbReference type="InterPro" id="IPR050109">
    <property type="entry name" value="HTH-type_TetR-like_transc_reg"/>
</dbReference>
<dbReference type="GO" id="GO:0000976">
    <property type="term" value="F:transcription cis-regulatory region binding"/>
    <property type="evidence" value="ECO:0007669"/>
    <property type="project" value="TreeGrafter"/>
</dbReference>